<dbReference type="OrthoDB" id="713551at2"/>
<reference evidence="2 3" key="1">
    <citation type="submission" date="2017-05" db="EMBL/GenBank/DDBJ databases">
        <authorList>
            <person name="Varghese N."/>
            <person name="Submissions S."/>
        </authorList>
    </citation>
    <scope>NUCLEOTIDE SEQUENCE [LARGE SCALE GENOMIC DNA]</scope>
    <source>
        <strain evidence="2 3">DSM 19036</strain>
    </source>
</reference>
<sequence>MRVFRNIGLYSGLLVCLCYAACSSPEGLKKSLVGKYASEGEDEYDNFRDTLEIRLLDNGNFDVQTIAHWSAAKMDNPLRPNENKKAGEWHSYGQDRTEVATLQASDTTLRITDPLTGQVKRIFVKSQGKTLEKTSRSGVKKVYHKVS</sequence>
<feature type="chain" id="PRO_5021769162" description="Lipocalin-like domain-containing protein" evidence="1">
    <location>
        <begin position="21"/>
        <end position="147"/>
    </location>
</feature>
<evidence type="ECO:0000256" key="1">
    <source>
        <dbReference type="SAM" id="SignalP"/>
    </source>
</evidence>
<gene>
    <name evidence="2" type="ORF">SAMN06265348_107291</name>
</gene>
<proteinExistence type="predicted"/>
<evidence type="ECO:0000313" key="2">
    <source>
        <dbReference type="EMBL" id="SMO80790.1"/>
    </source>
</evidence>
<protein>
    <recommendedName>
        <fullName evidence="4">Lipocalin-like domain-containing protein</fullName>
    </recommendedName>
</protein>
<dbReference type="AlphaFoldDB" id="A0A521EC87"/>
<organism evidence="2 3">
    <name type="scientific">Pedobacter westerhofensis</name>
    <dbReference type="NCBI Taxonomy" id="425512"/>
    <lineage>
        <taxon>Bacteria</taxon>
        <taxon>Pseudomonadati</taxon>
        <taxon>Bacteroidota</taxon>
        <taxon>Sphingobacteriia</taxon>
        <taxon>Sphingobacteriales</taxon>
        <taxon>Sphingobacteriaceae</taxon>
        <taxon>Pedobacter</taxon>
    </lineage>
</organism>
<dbReference type="Proteomes" id="UP000320300">
    <property type="component" value="Unassembled WGS sequence"/>
</dbReference>
<name>A0A521EC87_9SPHI</name>
<evidence type="ECO:0008006" key="4">
    <source>
        <dbReference type="Google" id="ProtNLM"/>
    </source>
</evidence>
<dbReference type="EMBL" id="FXTN01000007">
    <property type="protein sequence ID" value="SMO80790.1"/>
    <property type="molecule type" value="Genomic_DNA"/>
</dbReference>
<keyword evidence="3" id="KW-1185">Reference proteome</keyword>
<dbReference type="RefSeq" id="WP_142529098.1">
    <property type="nucleotide sequence ID" value="NZ_CBCSJO010000007.1"/>
</dbReference>
<keyword evidence="1" id="KW-0732">Signal</keyword>
<feature type="signal peptide" evidence="1">
    <location>
        <begin position="1"/>
        <end position="20"/>
    </location>
</feature>
<evidence type="ECO:0000313" key="3">
    <source>
        <dbReference type="Proteomes" id="UP000320300"/>
    </source>
</evidence>
<accession>A0A521EC87</accession>